<evidence type="ECO:0000256" key="3">
    <source>
        <dbReference type="ARBA" id="ARBA00023015"/>
    </source>
</evidence>
<dbReference type="GO" id="GO:0003677">
    <property type="term" value="F:DNA binding"/>
    <property type="evidence" value="ECO:0007669"/>
    <property type="project" value="TreeGrafter"/>
</dbReference>
<keyword evidence="4" id="KW-0804">Transcription</keyword>
<proteinExistence type="inferred from homology"/>
<dbReference type="OrthoDB" id="2193432at2759"/>
<evidence type="ECO:0000256" key="2">
    <source>
        <dbReference type="ARBA" id="ARBA00007530"/>
    </source>
</evidence>
<accession>A0A0G2DZ31</accession>
<dbReference type="GO" id="GO:0005669">
    <property type="term" value="C:transcription factor TFIID complex"/>
    <property type="evidence" value="ECO:0007669"/>
    <property type="project" value="InterPro"/>
</dbReference>
<comment type="similarity">
    <text evidence="2">Belongs to the TAF12 family.</text>
</comment>
<feature type="region of interest" description="Disordered" evidence="6">
    <location>
        <begin position="1"/>
        <end position="21"/>
    </location>
</feature>
<dbReference type="InterPro" id="IPR037794">
    <property type="entry name" value="TAF12"/>
</dbReference>
<feature type="region of interest" description="Disordered" evidence="6">
    <location>
        <begin position="251"/>
        <end position="270"/>
    </location>
</feature>
<evidence type="ECO:0000259" key="7">
    <source>
        <dbReference type="Pfam" id="PF03847"/>
    </source>
</evidence>
<organism evidence="8 9">
    <name type="scientific">Phaeomoniella chlamydospora</name>
    <name type="common">Phaeoacremonium chlamydosporum</name>
    <dbReference type="NCBI Taxonomy" id="158046"/>
    <lineage>
        <taxon>Eukaryota</taxon>
        <taxon>Fungi</taxon>
        <taxon>Dikarya</taxon>
        <taxon>Ascomycota</taxon>
        <taxon>Pezizomycotina</taxon>
        <taxon>Eurotiomycetes</taxon>
        <taxon>Chaetothyriomycetidae</taxon>
        <taxon>Phaeomoniellales</taxon>
        <taxon>Phaeomoniellaceae</taxon>
        <taxon>Phaeomoniella</taxon>
    </lineage>
</organism>
<keyword evidence="5" id="KW-0539">Nucleus</keyword>
<feature type="region of interest" description="Disordered" evidence="6">
    <location>
        <begin position="343"/>
        <end position="400"/>
    </location>
</feature>
<feature type="region of interest" description="Disordered" evidence="6">
    <location>
        <begin position="222"/>
        <end position="243"/>
    </location>
</feature>
<dbReference type="GO" id="GO:0003743">
    <property type="term" value="F:translation initiation factor activity"/>
    <property type="evidence" value="ECO:0007669"/>
    <property type="project" value="UniProtKB-KW"/>
</dbReference>
<feature type="region of interest" description="Disordered" evidence="6">
    <location>
        <begin position="277"/>
        <end position="312"/>
    </location>
</feature>
<keyword evidence="8" id="KW-0648">Protein biosynthesis</keyword>
<evidence type="ECO:0000256" key="4">
    <source>
        <dbReference type="ARBA" id="ARBA00023163"/>
    </source>
</evidence>
<comment type="caution">
    <text evidence="8">The sequence shown here is derived from an EMBL/GenBank/DDBJ whole genome shotgun (WGS) entry which is preliminary data.</text>
</comment>
<keyword evidence="8" id="KW-0396">Initiation factor</keyword>
<dbReference type="Proteomes" id="UP000053317">
    <property type="component" value="Unassembled WGS sequence"/>
</dbReference>
<dbReference type="CDD" id="cd07981">
    <property type="entry name" value="HFD_TAF12"/>
    <property type="match status" value="1"/>
</dbReference>
<gene>
    <name evidence="8" type="ORF">UCRPC4_g06370</name>
</gene>
<dbReference type="Gene3D" id="1.10.20.10">
    <property type="entry name" value="Histone, subunit A"/>
    <property type="match status" value="1"/>
</dbReference>
<dbReference type="PANTHER" id="PTHR12264">
    <property type="entry name" value="TRANSCRIPTION INITIATION FACTOR TFIID SUBUNIT 12"/>
    <property type="match status" value="1"/>
</dbReference>
<keyword evidence="9" id="KW-1185">Reference proteome</keyword>
<evidence type="ECO:0000256" key="6">
    <source>
        <dbReference type="SAM" id="MobiDB-lite"/>
    </source>
</evidence>
<dbReference type="SUPFAM" id="SSF47113">
    <property type="entry name" value="Histone-fold"/>
    <property type="match status" value="1"/>
</dbReference>
<evidence type="ECO:0000313" key="9">
    <source>
        <dbReference type="Proteomes" id="UP000053317"/>
    </source>
</evidence>
<keyword evidence="3" id="KW-0805">Transcription regulation</keyword>
<evidence type="ECO:0000313" key="8">
    <source>
        <dbReference type="EMBL" id="KKY15366.1"/>
    </source>
</evidence>
<dbReference type="AlphaFoldDB" id="A0A0G2DZ31"/>
<dbReference type="GO" id="GO:0000124">
    <property type="term" value="C:SAGA complex"/>
    <property type="evidence" value="ECO:0007669"/>
    <property type="project" value="InterPro"/>
</dbReference>
<feature type="compositionally biased region" description="Low complexity" evidence="6">
    <location>
        <begin position="277"/>
        <end position="309"/>
    </location>
</feature>
<dbReference type="GO" id="GO:0046982">
    <property type="term" value="F:protein heterodimerization activity"/>
    <property type="evidence" value="ECO:0007669"/>
    <property type="project" value="InterPro"/>
</dbReference>
<sequence>MDGSGAQQPQQPQQLQPAQQSALIRAEQVKKLPHLNEQQKAQYEQMVQKLWEAVNGQPQGSENWNKAYTRLSHVSKQLMNGMRTWQAARQQANAAAQVAGAATPNQQQQPQQSAAITEFSQLNPQIQARVNAYPIVFPPTVNQGTQQATDWLREAKMRFGQALQRMELGKAKMQELSKLAQQREAAGNPFQQNEMTQVQTKMAQYRKTVAEANSFLERFKAQQSQFRSEAPPAQQNVAAASTGPQIEGAVEAPAGQSSQPNGQGPAPHTISSAVNAARNQATAAHQATMSPATQTTPTTQQPGLPTGTAAPTNQNIVAQSPYNATPAQADISGSAQVAIQQQQQQQMQASTRPQSLSQSAAVQQSAQSYQNNQPQPQSATTVHGHPPYMQTTSFAKKEDRMKISPHINTKAPEPVPMAPSRPTLTGGPSIGAIGQMGQPAIPKMPGYVLEGAGNERVLSKNKLNELVREITGAGPEDGDQLSPEAEEIVLNLADQFVDDLITSACRLAKLRGQSQLDIRDVQVILERQYNIRIPGYSTDEIRTVKKIHPNVEYLQKMGAVQAAKVTGSGTMGNNSTKE</sequence>
<feature type="compositionally biased region" description="Low complexity" evidence="6">
    <location>
        <begin position="343"/>
        <end position="379"/>
    </location>
</feature>
<name>A0A0G2DZ31_PHACM</name>
<dbReference type="PANTHER" id="PTHR12264:SF21">
    <property type="entry name" value="TRANSCRIPTION INITIATION FACTOR TFIID SUBUNIT 12"/>
    <property type="match status" value="1"/>
</dbReference>
<evidence type="ECO:0000256" key="5">
    <source>
        <dbReference type="ARBA" id="ARBA00023242"/>
    </source>
</evidence>
<dbReference type="GO" id="GO:0051123">
    <property type="term" value="P:RNA polymerase II preinitiation complex assembly"/>
    <property type="evidence" value="ECO:0007669"/>
    <property type="project" value="TreeGrafter"/>
</dbReference>
<protein>
    <submittedName>
        <fullName evidence="8">Putative transcription initiation factor tfiid subunit 12</fullName>
    </submittedName>
</protein>
<dbReference type="InterPro" id="IPR009072">
    <property type="entry name" value="Histone-fold"/>
</dbReference>
<evidence type="ECO:0000256" key="1">
    <source>
        <dbReference type="ARBA" id="ARBA00004123"/>
    </source>
</evidence>
<feature type="domain" description="Transcription initiation factor TFIID subunit 12" evidence="7">
    <location>
        <begin position="459"/>
        <end position="531"/>
    </location>
</feature>
<dbReference type="InterPro" id="IPR003228">
    <property type="entry name" value="TFIID_TAF12_dom"/>
</dbReference>
<comment type="subcellular location">
    <subcellularLocation>
        <location evidence="1">Nucleus</location>
    </subcellularLocation>
</comment>
<reference evidence="8 9" key="1">
    <citation type="submission" date="2015-05" db="EMBL/GenBank/DDBJ databases">
        <title>Distinctive expansion of gene families associated with plant cell wall degradation and secondary metabolism in the genomes of grapevine trunk pathogens.</title>
        <authorList>
            <person name="Lawrence D.P."/>
            <person name="Travadon R."/>
            <person name="Rolshausen P.E."/>
            <person name="Baumgartner K."/>
        </authorList>
    </citation>
    <scope>NUCLEOTIDE SEQUENCE [LARGE SCALE GENOMIC DNA]</scope>
    <source>
        <strain evidence="8">UCRPC4</strain>
    </source>
</reference>
<dbReference type="EMBL" id="LCWF01000188">
    <property type="protein sequence ID" value="KKY15366.1"/>
    <property type="molecule type" value="Genomic_DNA"/>
</dbReference>
<dbReference type="Pfam" id="PF03847">
    <property type="entry name" value="TFIID_20kDa"/>
    <property type="match status" value="1"/>
</dbReference>
<reference evidence="8 9" key="2">
    <citation type="submission" date="2015-05" db="EMBL/GenBank/DDBJ databases">
        <authorList>
            <person name="Morales-Cruz A."/>
            <person name="Amrine K.C."/>
            <person name="Cantu D."/>
        </authorList>
    </citation>
    <scope>NUCLEOTIDE SEQUENCE [LARGE SCALE GENOMIC DNA]</scope>
    <source>
        <strain evidence="8">UCRPC4</strain>
    </source>
</reference>
<dbReference type="GO" id="GO:0017025">
    <property type="term" value="F:TBP-class protein binding"/>
    <property type="evidence" value="ECO:0007669"/>
    <property type="project" value="TreeGrafter"/>
</dbReference>